<evidence type="ECO:0000313" key="2">
    <source>
        <dbReference type="EMBL" id="KZP17683.1"/>
    </source>
</evidence>
<dbReference type="Proteomes" id="UP000076532">
    <property type="component" value="Unassembled WGS sequence"/>
</dbReference>
<gene>
    <name evidence="2" type="ORF">FIBSPDRAFT_864671</name>
    <name evidence="1" type="ORF">FIBSPDRAFT_873303</name>
</gene>
<protein>
    <submittedName>
        <fullName evidence="1">Uncharacterized protein</fullName>
    </submittedName>
</protein>
<name>A0A165YN52_9AGAM</name>
<sequence>MRQRSCEAARPDLKESSALNVYLAAPMQYQDSTHNSPIVRALNQNTFSARA</sequence>
<proteinExistence type="predicted"/>
<evidence type="ECO:0000313" key="1">
    <source>
        <dbReference type="EMBL" id="KZP09736.1"/>
    </source>
</evidence>
<dbReference type="EMBL" id="KV417693">
    <property type="protein sequence ID" value="KZP09736.1"/>
    <property type="molecule type" value="Genomic_DNA"/>
</dbReference>
<dbReference type="AlphaFoldDB" id="A0A165YN52"/>
<keyword evidence="3" id="KW-1185">Reference proteome</keyword>
<feature type="non-terminal residue" evidence="1">
    <location>
        <position position="51"/>
    </location>
</feature>
<organism evidence="1 3">
    <name type="scientific">Athelia psychrophila</name>
    <dbReference type="NCBI Taxonomy" id="1759441"/>
    <lineage>
        <taxon>Eukaryota</taxon>
        <taxon>Fungi</taxon>
        <taxon>Dikarya</taxon>
        <taxon>Basidiomycota</taxon>
        <taxon>Agaricomycotina</taxon>
        <taxon>Agaricomycetes</taxon>
        <taxon>Agaricomycetidae</taxon>
        <taxon>Atheliales</taxon>
        <taxon>Atheliaceae</taxon>
        <taxon>Athelia</taxon>
    </lineage>
</organism>
<dbReference type="EMBL" id="KV417580">
    <property type="protein sequence ID" value="KZP17683.1"/>
    <property type="molecule type" value="Genomic_DNA"/>
</dbReference>
<accession>A0A165YN52</accession>
<reference evidence="1 3" key="1">
    <citation type="journal article" date="2016" name="Mol. Biol. Evol.">
        <title>Comparative Genomics of Early-Diverging Mushroom-Forming Fungi Provides Insights into the Origins of Lignocellulose Decay Capabilities.</title>
        <authorList>
            <person name="Nagy L.G."/>
            <person name="Riley R."/>
            <person name="Tritt A."/>
            <person name="Adam C."/>
            <person name="Daum C."/>
            <person name="Floudas D."/>
            <person name="Sun H."/>
            <person name="Yadav J.S."/>
            <person name="Pangilinan J."/>
            <person name="Larsson K.H."/>
            <person name="Matsuura K."/>
            <person name="Barry K."/>
            <person name="Labutti K."/>
            <person name="Kuo R."/>
            <person name="Ohm R.A."/>
            <person name="Bhattacharya S.S."/>
            <person name="Shirouzu T."/>
            <person name="Yoshinaga Y."/>
            <person name="Martin F.M."/>
            <person name="Grigoriev I.V."/>
            <person name="Hibbett D.S."/>
        </authorList>
    </citation>
    <scope>NUCLEOTIDE SEQUENCE [LARGE SCALE GENOMIC DNA]</scope>
    <source>
        <strain evidence="1 3">CBS 109695</strain>
    </source>
</reference>
<evidence type="ECO:0000313" key="3">
    <source>
        <dbReference type="Proteomes" id="UP000076532"/>
    </source>
</evidence>